<evidence type="ECO:0000256" key="5">
    <source>
        <dbReference type="ARBA" id="ARBA00022741"/>
    </source>
</evidence>
<evidence type="ECO:0000256" key="8">
    <source>
        <dbReference type="ARBA" id="ARBA00023136"/>
    </source>
</evidence>
<dbReference type="SUPFAM" id="SSF90123">
    <property type="entry name" value="ABC transporter transmembrane region"/>
    <property type="match status" value="1"/>
</dbReference>
<dbReference type="SMART" id="SM00382">
    <property type="entry name" value="AAA"/>
    <property type="match status" value="1"/>
</dbReference>
<dbReference type="Pfam" id="PF00005">
    <property type="entry name" value="ABC_tran"/>
    <property type="match status" value="1"/>
</dbReference>
<keyword evidence="6" id="KW-0067">ATP-binding</keyword>
<dbReference type="FunFam" id="3.40.50.300:FF:000218">
    <property type="entry name" value="Multidrug ABC transporter ATP-binding protein"/>
    <property type="match status" value="1"/>
</dbReference>
<dbReference type="RefSeq" id="WP_064807304.1">
    <property type="nucleotide sequence ID" value="NZ_CP016023.1"/>
</dbReference>
<dbReference type="InterPro" id="IPR039421">
    <property type="entry name" value="Type_1_exporter"/>
</dbReference>
<dbReference type="GO" id="GO:0005886">
    <property type="term" value="C:plasma membrane"/>
    <property type="evidence" value="ECO:0007669"/>
    <property type="project" value="UniProtKB-SubCell"/>
</dbReference>
<dbReference type="InterPro" id="IPR036640">
    <property type="entry name" value="ABC1_TM_sf"/>
</dbReference>
<evidence type="ECO:0000256" key="6">
    <source>
        <dbReference type="ARBA" id="ARBA00022840"/>
    </source>
</evidence>
<dbReference type="PANTHER" id="PTHR43394">
    <property type="entry name" value="ATP-DEPENDENT PERMEASE MDL1, MITOCHONDRIAL"/>
    <property type="match status" value="1"/>
</dbReference>
<keyword evidence="7" id="KW-1133">Transmembrane helix</keyword>
<protein>
    <submittedName>
        <fullName evidence="9">ABC transporter</fullName>
    </submittedName>
</protein>
<gene>
    <name evidence="9" type="ORF">A9Y76_21085</name>
</gene>
<evidence type="ECO:0000256" key="3">
    <source>
        <dbReference type="ARBA" id="ARBA00022519"/>
    </source>
</evidence>
<sequence>MPSAAPLPSRISPLFELMPFLRPYARRWAVAFLALVIAAVATLALPVAFKFLIDRGFASGERSHIDRYFIALFVLSLVLAGATALRFYCVSWLGERVTADLRRAVYRHIVGLSPEFFETTQTGEVLSRLTTDTTLIQAVVGTSLSLGLRNTLLTVGGVVMLVVTSPVLSGYIIATLIVVVAPIVIFGRRVRRLSRDSQDKVASASALAGEVLNAMPTVQSYTQEAHEAKRFSAAVETAFDTALTRIRARAQLTAVVIVFVFAAIVFVLWLGAKAVLAGEMTAGQLSQFILYAVFTAGAVGAIAEVWGDLQRAAGATERLLQLLATRSPIAEPDTPVALPAHAEGIRFDNVTFHYPSRPGAAALSHFTLDVAPGEHVALVGPSGAGKTTLFQLLLRFYEPQSGSILISGVPTRQVSLAALRQAIGVVLQESVIFSGSVLDNIRYGTPDATLAQVQRAAEMAAAADFINELPQGYDTQLGERGVRLSGGQRQRIAIARAILKDPPILLLDEATSALDAASERLVQTALNNAARNRTTLVIAHRLATVQQADRIVVLEQGRIVAQGRHAELLQRSPLYARLAALQFGGVSMETEGLGAPSELTTGSADRSH</sequence>
<keyword evidence="8" id="KW-0472">Membrane</keyword>
<dbReference type="Gene3D" id="1.20.1560.10">
    <property type="entry name" value="ABC transporter type 1, transmembrane domain"/>
    <property type="match status" value="1"/>
</dbReference>
<dbReference type="InterPro" id="IPR017871">
    <property type="entry name" value="ABC_transporter-like_CS"/>
</dbReference>
<dbReference type="CDD" id="cd18575">
    <property type="entry name" value="ABC_6TM_bac_exporter_ABCB8_10_like"/>
    <property type="match status" value="1"/>
</dbReference>
<dbReference type="GO" id="GO:0090374">
    <property type="term" value="P:oligopeptide export from mitochondrion"/>
    <property type="evidence" value="ECO:0007669"/>
    <property type="project" value="TreeGrafter"/>
</dbReference>
<dbReference type="GO" id="GO:0015421">
    <property type="term" value="F:ABC-type oligopeptide transporter activity"/>
    <property type="evidence" value="ECO:0007669"/>
    <property type="project" value="TreeGrafter"/>
</dbReference>
<keyword evidence="10" id="KW-1185">Reference proteome</keyword>
<dbReference type="InterPro" id="IPR027417">
    <property type="entry name" value="P-loop_NTPase"/>
</dbReference>
<dbReference type="PROSITE" id="PS50929">
    <property type="entry name" value="ABC_TM1F"/>
    <property type="match status" value="1"/>
</dbReference>
<dbReference type="Proteomes" id="UP000078572">
    <property type="component" value="Chromosome 2"/>
</dbReference>
<evidence type="ECO:0000256" key="4">
    <source>
        <dbReference type="ARBA" id="ARBA00022692"/>
    </source>
</evidence>
<dbReference type="InterPro" id="IPR003593">
    <property type="entry name" value="AAA+_ATPase"/>
</dbReference>
<proteinExistence type="predicted"/>
<dbReference type="InterPro" id="IPR011918">
    <property type="entry name" value="ABC_MsbA_ATP-bd"/>
</dbReference>
<dbReference type="PANTHER" id="PTHR43394:SF1">
    <property type="entry name" value="ATP-BINDING CASSETTE SUB-FAMILY B MEMBER 10, MITOCHONDRIAL"/>
    <property type="match status" value="1"/>
</dbReference>
<accession>A0A192A3S2</accession>
<dbReference type="PROSITE" id="PS00211">
    <property type="entry name" value="ABC_TRANSPORTER_1"/>
    <property type="match status" value="1"/>
</dbReference>
<keyword evidence="2" id="KW-1003">Cell membrane</keyword>
<dbReference type="PROSITE" id="PS50893">
    <property type="entry name" value="ABC_TRANSPORTER_2"/>
    <property type="match status" value="1"/>
</dbReference>
<dbReference type="NCBIfam" id="TIGR02204">
    <property type="entry name" value="MsbA_rel"/>
    <property type="match status" value="1"/>
</dbReference>
<evidence type="ECO:0000256" key="7">
    <source>
        <dbReference type="ARBA" id="ARBA00022989"/>
    </source>
</evidence>
<dbReference type="InterPro" id="IPR011527">
    <property type="entry name" value="ABC1_TM_dom"/>
</dbReference>
<evidence type="ECO:0000256" key="2">
    <source>
        <dbReference type="ARBA" id="ARBA00022475"/>
    </source>
</evidence>
<dbReference type="OrthoDB" id="8554730at2"/>
<dbReference type="InterPro" id="IPR003439">
    <property type="entry name" value="ABC_transporter-like_ATP-bd"/>
</dbReference>
<dbReference type="GeneID" id="61528534"/>
<dbReference type="Pfam" id="PF00664">
    <property type="entry name" value="ABC_membrane"/>
    <property type="match status" value="1"/>
</dbReference>
<dbReference type="GO" id="GO:0016887">
    <property type="term" value="F:ATP hydrolysis activity"/>
    <property type="evidence" value="ECO:0007669"/>
    <property type="project" value="InterPro"/>
</dbReference>
<dbReference type="STRING" id="190721.ACS15_4492"/>
<evidence type="ECO:0000313" key="10">
    <source>
        <dbReference type="Proteomes" id="UP000078572"/>
    </source>
</evidence>
<dbReference type="GO" id="GO:0005524">
    <property type="term" value="F:ATP binding"/>
    <property type="evidence" value="ECO:0007669"/>
    <property type="project" value="UniProtKB-KW"/>
</dbReference>
<keyword evidence="3" id="KW-0997">Cell inner membrane</keyword>
<organism evidence="9 10">
    <name type="scientific">Ralstonia insidiosa</name>
    <dbReference type="NCBI Taxonomy" id="190721"/>
    <lineage>
        <taxon>Bacteria</taxon>
        <taxon>Pseudomonadati</taxon>
        <taxon>Pseudomonadota</taxon>
        <taxon>Betaproteobacteria</taxon>
        <taxon>Burkholderiales</taxon>
        <taxon>Burkholderiaceae</taxon>
        <taxon>Ralstonia</taxon>
    </lineage>
</organism>
<evidence type="ECO:0000313" key="9">
    <source>
        <dbReference type="EMBL" id="ANJ75034.1"/>
    </source>
</evidence>
<keyword evidence="4" id="KW-0812">Transmembrane</keyword>
<reference evidence="10" key="1">
    <citation type="submission" date="2016-06" db="EMBL/GenBank/DDBJ databases">
        <authorList>
            <person name="Xu Y."/>
            <person name="Nagy A."/>
            <person name="Yan X."/>
            <person name="Kim S.W."/>
            <person name="Haley B."/>
            <person name="Liu N.T."/>
            <person name="Nou X."/>
        </authorList>
    </citation>
    <scope>NUCLEOTIDE SEQUENCE [LARGE SCALE GENOMIC DNA]</scope>
    <source>
        <strain evidence="10">ATCC 49129</strain>
    </source>
</reference>
<dbReference type="EMBL" id="CP016023">
    <property type="protein sequence ID" value="ANJ75034.1"/>
    <property type="molecule type" value="Genomic_DNA"/>
</dbReference>
<comment type="subcellular location">
    <subcellularLocation>
        <location evidence="1">Cell membrane</location>
        <topology evidence="1">Multi-pass membrane protein</topology>
    </subcellularLocation>
</comment>
<keyword evidence="5" id="KW-0547">Nucleotide-binding</keyword>
<dbReference type="SUPFAM" id="SSF52540">
    <property type="entry name" value="P-loop containing nucleoside triphosphate hydrolases"/>
    <property type="match status" value="1"/>
</dbReference>
<dbReference type="Gene3D" id="3.40.50.300">
    <property type="entry name" value="P-loop containing nucleotide triphosphate hydrolases"/>
    <property type="match status" value="1"/>
</dbReference>
<evidence type="ECO:0000256" key="1">
    <source>
        <dbReference type="ARBA" id="ARBA00004651"/>
    </source>
</evidence>
<name>A0A192A3S2_9RALS</name>
<dbReference type="AlphaFoldDB" id="A0A192A3S2"/>